<evidence type="ECO:0000256" key="1">
    <source>
        <dbReference type="ARBA" id="ARBA00022714"/>
    </source>
</evidence>
<keyword evidence="4" id="KW-0411">Iron-sulfur</keyword>
<feature type="domain" description="Rieske" evidence="5">
    <location>
        <begin position="14"/>
        <end position="107"/>
    </location>
</feature>
<dbReference type="PANTHER" id="PTHR40261">
    <property type="match status" value="1"/>
</dbReference>
<evidence type="ECO:0000256" key="2">
    <source>
        <dbReference type="ARBA" id="ARBA00022723"/>
    </source>
</evidence>
<dbReference type="GO" id="GO:0051537">
    <property type="term" value="F:2 iron, 2 sulfur cluster binding"/>
    <property type="evidence" value="ECO:0007669"/>
    <property type="project" value="UniProtKB-KW"/>
</dbReference>
<accession>A0A1V3NKW6</accession>
<protein>
    <submittedName>
        <fullName evidence="6">(2Fe-2S)-binding protein</fullName>
    </submittedName>
</protein>
<name>A0A1V3NKW6_9GAMM</name>
<sequence length="108" mass="11761">MTELCRLDALDATGSLGLTADLGDGPEEIFVVRHGDMVRAYRNSCPHTGGPLEWLDHQFLDDEGAFIVCATHGALFRIEDGFCFAGPCKRQSLSGIPVRVEDNRVVLA</sequence>
<dbReference type="PROSITE" id="PS51296">
    <property type="entry name" value="RIESKE"/>
    <property type="match status" value="1"/>
</dbReference>
<dbReference type="EMBL" id="MVBK01000035">
    <property type="protein sequence ID" value="OOG25700.1"/>
    <property type="molecule type" value="Genomic_DNA"/>
</dbReference>
<evidence type="ECO:0000256" key="3">
    <source>
        <dbReference type="ARBA" id="ARBA00023004"/>
    </source>
</evidence>
<dbReference type="Gene3D" id="2.102.10.10">
    <property type="entry name" value="Rieske [2Fe-2S] iron-sulphur domain"/>
    <property type="match status" value="1"/>
</dbReference>
<dbReference type="GO" id="GO:0046872">
    <property type="term" value="F:metal ion binding"/>
    <property type="evidence" value="ECO:0007669"/>
    <property type="project" value="UniProtKB-KW"/>
</dbReference>
<keyword evidence="2" id="KW-0479">Metal-binding</keyword>
<dbReference type="STRING" id="108003.B1C78_06260"/>
<keyword evidence="1" id="KW-0001">2Fe-2S</keyword>
<dbReference type="RefSeq" id="WP_077278279.1">
    <property type="nucleotide sequence ID" value="NZ_MVBK01000035.1"/>
</dbReference>
<evidence type="ECO:0000259" key="5">
    <source>
        <dbReference type="PROSITE" id="PS51296"/>
    </source>
</evidence>
<dbReference type="InterPro" id="IPR036922">
    <property type="entry name" value="Rieske_2Fe-2S_sf"/>
</dbReference>
<dbReference type="SUPFAM" id="SSF50022">
    <property type="entry name" value="ISP domain"/>
    <property type="match status" value="1"/>
</dbReference>
<comment type="caution">
    <text evidence="6">The sequence shown here is derived from an EMBL/GenBank/DDBJ whole genome shotgun (WGS) entry which is preliminary data.</text>
</comment>
<evidence type="ECO:0000256" key="4">
    <source>
        <dbReference type="ARBA" id="ARBA00023014"/>
    </source>
</evidence>
<evidence type="ECO:0000313" key="6">
    <source>
        <dbReference type="EMBL" id="OOG25700.1"/>
    </source>
</evidence>
<dbReference type="Proteomes" id="UP000189462">
    <property type="component" value="Unassembled WGS sequence"/>
</dbReference>
<keyword evidence="7" id="KW-1185">Reference proteome</keyword>
<evidence type="ECO:0000313" key="7">
    <source>
        <dbReference type="Proteomes" id="UP000189462"/>
    </source>
</evidence>
<dbReference type="Pfam" id="PF00355">
    <property type="entry name" value="Rieske"/>
    <property type="match status" value="1"/>
</dbReference>
<dbReference type="CDD" id="cd03467">
    <property type="entry name" value="Rieske"/>
    <property type="match status" value="1"/>
</dbReference>
<dbReference type="OrthoDB" id="9794779at2"/>
<dbReference type="InterPro" id="IPR017941">
    <property type="entry name" value="Rieske_2Fe-2S"/>
</dbReference>
<dbReference type="AlphaFoldDB" id="A0A1V3NKW6"/>
<organism evidence="6 7">
    <name type="scientific">Thioalkalivibrio denitrificans</name>
    <dbReference type="NCBI Taxonomy" id="108003"/>
    <lineage>
        <taxon>Bacteria</taxon>
        <taxon>Pseudomonadati</taxon>
        <taxon>Pseudomonadota</taxon>
        <taxon>Gammaproteobacteria</taxon>
        <taxon>Chromatiales</taxon>
        <taxon>Ectothiorhodospiraceae</taxon>
        <taxon>Thioalkalivibrio</taxon>
    </lineage>
</organism>
<reference evidence="6 7" key="1">
    <citation type="submission" date="2017-02" db="EMBL/GenBank/DDBJ databases">
        <title>Genomic diversity within the haloalkaliphilic genus Thioalkalivibrio.</title>
        <authorList>
            <person name="Ahn A.-C."/>
            <person name="Meier-Kolthoff J."/>
            <person name="Overmars L."/>
            <person name="Richter M."/>
            <person name="Woyke T."/>
            <person name="Sorokin D.Y."/>
            <person name="Muyzer G."/>
        </authorList>
    </citation>
    <scope>NUCLEOTIDE SEQUENCE [LARGE SCALE GENOMIC DNA]</scope>
    <source>
        <strain evidence="6 7">ALJD</strain>
    </source>
</reference>
<gene>
    <name evidence="6" type="ORF">B1C78_06260</name>
</gene>
<keyword evidence="3" id="KW-0408">Iron</keyword>
<proteinExistence type="predicted"/>
<dbReference type="PANTHER" id="PTHR40261:SF1">
    <property type="entry name" value="RIESKE DOMAIN-CONTAINING PROTEIN"/>
    <property type="match status" value="1"/>
</dbReference>